<evidence type="ECO:0000313" key="1">
    <source>
        <dbReference type="EMBL" id="KAJ0026012.1"/>
    </source>
</evidence>
<sequence length="249" mass="27109">MLSSVSWNTHGVDNRSIENGILPNSTYHHEEHTEPLVRNVQDGVNATSVASSSSLGATAVSQDYSGYTPYPNSSDPYSYGNTGYPGYYSNYQQQPNHSYSQPIGAYQNTGAPYQPISSFPNARSYPGPASYSGTYYHLGDYQKAGSYPSSGYNNQTNSWRHCVHVLKMANVVANQVGGSFGDANDAQKNVFDLGASVWDLTFEEDASGEFDYSQVFLNLCVKLVAGNLRGSPLEAFVGDQKCHSLSIMQ</sequence>
<comment type="caution">
    <text evidence="1">The sequence shown here is derived from an EMBL/GenBank/DDBJ whole genome shotgun (WGS) entry which is preliminary data.</text>
</comment>
<protein>
    <submittedName>
        <fullName evidence="1">Uncharacterized protein</fullName>
    </submittedName>
</protein>
<dbReference type="Proteomes" id="UP001163603">
    <property type="component" value="Chromosome 10"/>
</dbReference>
<gene>
    <name evidence="1" type="ORF">Pint_07024</name>
</gene>
<dbReference type="EMBL" id="CM047745">
    <property type="protein sequence ID" value="KAJ0026012.1"/>
    <property type="molecule type" value="Genomic_DNA"/>
</dbReference>
<keyword evidence="2" id="KW-1185">Reference proteome</keyword>
<organism evidence="1 2">
    <name type="scientific">Pistacia integerrima</name>
    <dbReference type="NCBI Taxonomy" id="434235"/>
    <lineage>
        <taxon>Eukaryota</taxon>
        <taxon>Viridiplantae</taxon>
        <taxon>Streptophyta</taxon>
        <taxon>Embryophyta</taxon>
        <taxon>Tracheophyta</taxon>
        <taxon>Spermatophyta</taxon>
        <taxon>Magnoliopsida</taxon>
        <taxon>eudicotyledons</taxon>
        <taxon>Gunneridae</taxon>
        <taxon>Pentapetalae</taxon>
        <taxon>rosids</taxon>
        <taxon>malvids</taxon>
        <taxon>Sapindales</taxon>
        <taxon>Anacardiaceae</taxon>
        <taxon>Pistacia</taxon>
    </lineage>
</organism>
<name>A0ACC0XZH2_9ROSI</name>
<proteinExistence type="predicted"/>
<reference evidence="2" key="1">
    <citation type="journal article" date="2023" name="G3 (Bethesda)">
        <title>Genome assembly and association tests identify interacting loci associated with vigor, precocity, and sex in interspecific pistachio rootstocks.</title>
        <authorList>
            <person name="Palmer W."/>
            <person name="Jacygrad E."/>
            <person name="Sagayaradj S."/>
            <person name="Cavanaugh K."/>
            <person name="Han R."/>
            <person name="Bertier L."/>
            <person name="Beede B."/>
            <person name="Kafkas S."/>
            <person name="Golino D."/>
            <person name="Preece J."/>
            <person name="Michelmore R."/>
        </authorList>
    </citation>
    <scope>NUCLEOTIDE SEQUENCE [LARGE SCALE GENOMIC DNA]</scope>
</reference>
<accession>A0ACC0XZH2</accession>
<evidence type="ECO:0000313" key="2">
    <source>
        <dbReference type="Proteomes" id="UP001163603"/>
    </source>
</evidence>